<dbReference type="Pfam" id="PF13173">
    <property type="entry name" value="AAA_14"/>
    <property type="match status" value="1"/>
</dbReference>
<dbReference type="EMBL" id="NFIE01000001">
    <property type="protein sequence ID" value="OUN89924.1"/>
    <property type="molecule type" value="Genomic_DNA"/>
</dbReference>
<comment type="caution">
    <text evidence="3">The sequence shown here is derived from an EMBL/GenBank/DDBJ whole genome shotgun (WGS) entry which is preliminary data.</text>
</comment>
<evidence type="ECO:0000313" key="3">
    <source>
        <dbReference type="EMBL" id="OUN89924.1"/>
    </source>
</evidence>
<dbReference type="PANTHER" id="PTHR43566:SF2">
    <property type="entry name" value="DUF4143 DOMAIN-CONTAINING PROTEIN"/>
    <property type="match status" value="1"/>
</dbReference>
<dbReference type="Proteomes" id="UP000195781">
    <property type="component" value="Unassembled WGS sequence"/>
</dbReference>
<name>A0A1Y3XWH1_9ACTN</name>
<gene>
    <name evidence="3" type="ORF">B5G02_00790</name>
</gene>
<feature type="domain" description="AAA" evidence="1">
    <location>
        <begin position="38"/>
        <end position="147"/>
    </location>
</feature>
<reference evidence="4" key="1">
    <citation type="submission" date="2017-04" db="EMBL/GenBank/DDBJ databases">
        <title>Function of individual gut microbiota members based on whole genome sequencing of pure cultures obtained from chicken caecum.</title>
        <authorList>
            <person name="Medvecky M."/>
            <person name="Cejkova D."/>
            <person name="Polansky O."/>
            <person name="Karasova D."/>
            <person name="Kubasova T."/>
            <person name="Cizek A."/>
            <person name="Rychlik I."/>
        </authorList>
    </citation>
    <scope>NUCLEOTIDE SEQUENCE [LARGE SCALE GENOMIC DNA]</scope>
    <source>
        <strain evidence="4">An5</strain>
    </source>
</reference>
<organism evidence="3 4">
    <name type="scientific">[Collinsella] massiliensis</name>
    <dbReference type="NCBI Taxonomy" id="1232426"/>
    <lineage>
        <taxon>Bacteria</taxon>
        <taxon>Bacillati</taxon>
        <taxon>Actinomycetota</taxon>
        <taxon>Coriobacteriia</taxon>
        <taxon>Coriobacteriales</taxon>
        <taxon>Coriobacteriaceae</taxon>
        <taxon>Enorma</taxon>
    </lineage>
</organism>
<evidence type="ECO:0000313" key="4">
    <source>
        <dbReference type="Proteomes" id="UP000195781"/>
    </source>
</evidence>
<dbReference type="PANTHER" id="PTHR43566">
    <property type="entry name" value="CONSERVED PROTEIN"/>
    <property type="match status" value="1"/>
</dbReference>
<sequence>MGNMEGMGSAPDTLTPEGYRPRIVDRQMERYLRLFGAVEVSGTKWCGKTWSALTQAKSVTYVDRGGNLEASQADPAFALAGASPHLIDEWQRVPAIWDTVRHTVDDAGGIHGLWILTGSSTPEKEQVAHSGAGRIGRISMHTMTLQESGDSSGAVSLAGLFEDRFEHASAKADIDGLARLVCRGGWPEATDASPEDAQVIVRSYLAQVYEQSIPRLGGNARIAERLCRSLARTVGQSATNVTLAQDVFGHEKKTEVRDAEQREVSRHLDLLAGIYLVDDIEGWVPASRSPQRMRVSPKRYFADPSLGVALLRMSPERLLQDWQTFGMVFENLVIRDLLVYASAHPMASDHPVRYYRDDSNLEVDAIIELADGRWGACEIKLSHSKVEEGAKNLLMLQKKLLRDTQKRVEAPSFLAVIVGAGDAAYRRADGVFVIPIRTLGV</sequence>
<dbReference type="InterPro" id="IPR041682">
    <property type="entry name" value="AAA_14"/>
</dbReference>
<dbReference type="Pfam" id="PF13635">
    <property type="entry name" value="DUF4143"/>
    <property type="match status" value="1"/>
</dbReference>
<dbReference type="AlphaFoldDB" id="A0A1Y3XWH1"/>
<proteinExistence type="predicted"/>
<protein>
    <submittedName>
        <fullName evidence="3">AAA family ATPase</fullName>
    </submittedName>
</protein>
<dbReference type="OrthoDB" id="128089at2"/>
<feature type="domain" description="DUF4143" evidence="2">
    <location>
        <begin position="220"/>
        <end position="382"/>
    </location>
</feature>
<evidence type="ECO:0000259" key="1">
    <source>
        <dbReference type="Pfam" id="PF13173"/>
    </source>
</evidence>
<evidence type="ECO:0000259" key="2">
    <source>
        <dbReference type="Pfam" id="PF13635"/>
    </source>
</evidence>
<dbReference type="InterPro" id="IPR025420">
    <property type="entry name" value="DUF4143"/>
</dbReference>
<keyword evidence="4" id="KW-1185">Reference proteome</keyword>
<accession>A0A1Y3XWH1</accession>